<dbReference type="EMBL" id="RKMF01000002">
    <property type="protein sequence ID" value="ROZ64584.1"/>
    <property type="molecule type" value="Genomic_DNA"/>
</dbReference>
<dbReference type="InterPro" id="IPR039261">
    <property type="entry name" value="FNR_nucleotide-bd"/>
</dbReference>
<dbReference type="RefSeq" id="WP_123823774.1">
    <property type="nucleotide sequence ID" value="NZ_RKMF01000002.1"/>
</dbReference>
<feature type="domain" description="FAD-binding FR-type" evidence="2">
    <location>
        <begin position="15"/>
        <end position="119"/>
    </location>
</feature>
<keyword evidence="4" id="KW-1185">Reference proteome</keyword>
<protein>
    <submittedName>
        <fullName evidence="3">Siderophore-interacting protein</fullName>
    </submittedName>
</protein>
<dbReference type="Gene3D" id="2.40.30.10">
    <property type="entry name" value="Translation factors"/>
    <property type="match status" value="1"/>
</dbReference>
<accession>A0A3N3ZSJ4</accession>
<evidence type="ECO:0000313" key="4">
    <source>
        <dbReference type="Proteomes" id="UP000270616"/>
    </source>
</evidence>
<dbReference type="Gene3D" id="3.40.50.80">
    <property type="entry name" value="Nucleotide-binding domain of ferredoxin-NADP reductase (FNR) module"/>
    <property type="match status" value="1"/>
</dbReference>
<dbReference type="InterPro" id="IPR017927">
    <property type="entry name" value="FAD-bd_FR_type"/>
</dbReference>
<dbReference type="PANTHER" id="PTHR30157">
    <property type="entry name" value="FERRIC REDUCTASE, NADPH-DEPENDENT"/>
    <property type="match status" value="1"/>
</dbReference>
<evidence type="ECO:0000259" key="2">
    <source>
        <dbReference type="PROSITE" id="PS51384"/>
    </source>
</evidence>
<evidence type="ECO:0000256" key="1">
    <source>
        <dbReference type="SAM" id="MobiDB-lite"/>
    </source>
</evidence>
<dbReference type="InterPro" id="IPR007037">
    <property type="entry name" value="SIP_rossman_dom"/>
</dbReference>
<evidence type="ECO:0000313" key="3">
    <source>
        <dbReference type="EMBL" id="ROZ64584.1"/>
    </source>
</evidence>
<organism evidence="3 4">
    <name type="scientific">Kocuria soli</name>
    <dbReference type="NCBI Taxonomy" id="2485125"/>
    <lineage>
        <taxon>Bacteria</taxon>
        <taxon>Bacillati</taxon>
        <taxon>Actinomycetota</taxon>
        <taxon>Actinomycetes</taxon>
        <taxon>Micrococcales</taxon>
        <taxon>Micrococcaceae</taxon>
        <taxon>Kocuria</taxon>
    </lineage>
</organism>
<feature type="region of interest" description="Disordered" evidence="1">
    <location>
        <begin position="106"/>
        <end position="136"/>
    </location>
</feature>
<gene>
    <name evidence="3" type="ORF">EDL96_01615</name>
</gene>
<dbReference type="SUPFAM" id="SSF63380">
    <property type="entry name" value="Riboflavin synthase domain-like"/>
    <property type="match status" value="1"/>
</dbReference>
<name>A0A3N3ZSJ4_9MICC</name>
<comment type="caution">
    <text evidence="3">The sequence shown here is derived from an EMBL/GenBank/DDBJ whole genome shotgun (WGS) entry which is preliminary data.</text>
</comment>
<dbReference type="OrthoDB" id="9814826at2"/>
<reference evidence="3 4" key="1">
    <citation type="submission" date="2018-10" db="EMBL/GenBank/DDBJ databases">
        <title>Kocuria sp. M5W7-7, whole genome shotgun sequence.</title>
        <authorList>
            <person name="Tuo L."/>
        </authorList>
    </citation>
    <scope>NUCLEOTIDE SEQUENCE [LARGE SCALE GENOMIC DNA]</scope>
    <source>
        <strain evidence="3 4">M5W7-7</strain>
    </source>
</reference>
<dbReference type="CDD" id="cd06193">
    <property type="entry name" value="siderophore_interacting"/>
    <property type="match status" value="1"/>
</dbReference>
<dbReference type="GO" id="GO:0016491">
    <property type="term" value="F:oxidoreductase activity"/>
    <property type="evidence" value="ECO:0007669"/>
    <property type="project" value="InterPro"/>
</dbReference>
<sequence>MVPEWERLAVRALGSKETHLTVRARHRVGPNYLRLQVDDGGLLARSAPYPTMWLRLWFDDAGQTHQRAFTVVEPDPSSGTFSLEFALHDGAAADWARQCQPGERIRASLLGSKPPWEQKKSRRRSGSTSPAGLDADFTGRTVLIGDPAALPAVNAILEAVPQTPVEVWLEHRTPEDRELPVSAGEFHTVHWVHRSGEHDGIAAQLLDHWEQNPPGTGDRYWIAVEAADTRQLNTALHTRYSVPRDHICATAYWRAA</sequence>
<dbReference type="Proteomes" id="UP000270616">
    <property type="component" value="Unassembled WGS sequence"/>
</dbReference>
<dbReference type="InterPro" id="IPR013113">
    <property type="entry name" value="SIP_FAD-bd"/>
</dbReference>
<dbReference type="PANTHER" id="PTHR30157:SF0">
    <property type="entry name" value="NADPH-DEPENDENT FERRIC-CHELATE REDUCTASE"/>
    <property type="match status" value="1"/>
</dbReference>
<dbReference type="AlphaFoldDB" id="A0A3N3ZSJ4"/>
<proteinExistence type="predicted"/>
<dbReference type="PROSITE" id="PS51384">
    <property type="entry name" value="FAD_FR"/>
    <property type="match status" value="1"/>
</dbReference>
<dbReference type="InterPro" id="IPR017938">
    <property type="entry name" value="Riboflavin_synthase-like_b-brl"/>
</dbReference>
<dbReference type="Pfam" id="PF04954">
    <property type="entry name" value="SIP"/>
    <property type="match status" value="1"/>
</dbReference>
<dbReference type="InterPro" id="IPR039374">
    <property type="entry name" value="SIP_fam"/>
</dbReference>
<dbReference type="Pfam" id="PF08021">
    <property type="entry name" value="FAD_binding_9"/>
    <property type="match status" value="1"/>
</dbReference>